<evidence type="ECO:0000313" key="1">
    <source>
        <dbReference type="EMBL" id="MDG6145046.1"/>
    </source>
</evidence>
<keyword evidence="2" id="KW-1185">Reference proteome</keyword>
<comment type="caution">
    <text evidence="1">The sequence shown here is derived from an EMBL/GenBank/DDBJ whole genome shotgun (WGS) entry which is preliminary data.</text>
</comment>
<sequence>MGAKSNLEQELLGIINEKSFAEREKVERYWSLVKISKELDKSISRDGAMIVVRNGNQEFLKTNPAISEKVKVNAALIKLDEFFQAKREEKGKSSDFNEDDLYDD</sequence>
<organism evidence="1 2">
    <name type="scientific">Lactococcus formosensis</name>
    <dbReference type="NCBI Taxonomy" id="1281486"/>
    <lineage>
        <taxon>Bacteria</taxon>
        <taxon>Bacillati</taxon>
        <taxon>Bacillota</taxon>
        <taxon>Bacilli</taxon>
        <taxon>Lactobacillales</taxon>
        <taxon>Streptococcaceae</taxon>
        <taxon>Lactococcus</taxon>
    </lineage>
</organism>
<proteinExistence type="predicted"/>
<dbReference type="EMBL" id="JAMWFV010000004">
    <property type="protein sequence ID" value="MDG6145046.1"/>
    <property type="molecule type" value="Genomic_DNA"/>
</dbReference>
<evidence type="ECO:0000313" key="2">
    <source>
        <dbReference type="Proteomes" id="UP001153199"/>
    </source>
</evidence>
<name>A0A9X4SB44_9LACT</name>
<dbReference type="AlphaFoldDB" id="A0A9X4SB44"/>
<reference evidence="1" key="1">
    <citation type="submission" date="2022-06" db="EMBL/GenBank/DDBJ databases">
        <title>Lactococcus from bovine mastitis in China.</title>
        <authorList>
            <person name="Lin Y."/>
            <person name="Han B."/>
        </authorList>
    </citation>
    <scope>NUCLEOTIDE SEQUENCE</scope>
    <source>
        <strain evidence="1">Ningxia-I-26</strain>
    </source>
</reference>
<protein>
    <submittedName>
        <fullName evidence="1">Terminase</fullName>
    </submittedName>
</protein>
<accession>A0A9X4SB44</accession>
<dbReference type="Proteomes" id="UP001153199">
    <property type="component" value="Unassembled WGS sequence"/>
</dbReference>
<gene>
    <name evidence="1" type="ORF">NF717_05165</name>
</gene>
<dbReference type="RefSeq" id="WP_279359795.1">
    <property type="nucleotide sequence ID" value="NZ_JAMWDY010000003.1"/>
</dbReference>